<dbReference type="OrthoDB" id="1108781at2"/>
<dbReference type="PROSITE" id="PS50093">
    <property type="entry name" value="PKD"/>
    <property type="match status" value="1"/>
</dbReference>
<dbReference type="RefSeq" id="WP_106523939.1">
    <property type="nucleotide sequence ID" value="NZ_PYGD01000007.1"/>
</dbReference>
<accession>A0A2P8D0H1</accession>
<reference evidence="3 4" key="1">
    <citation type="submission" date="2018-03" db="EMBL/GenBank/DDBJ databases">
        <title>Genomic Encyclopedia of Type Strains, Phase III (KMG-III): the genomes of soil and plant-associated and newly described type strains.</title>
        <authorList>
            <person name="Whitman W."/>
        </authorList>
    </citation>
    <scope>NUCLEOTIDE SEQUENCE [LARGE SCALE GENOMIC DNA]</scope>
    <source>
        <strain evidence="3 4">CGMCC 1.12700</strain>
    </source>
</reference>
<dbReference type="InterPro" id="IPR000601">
    <property type="entry name" value="PKD_dom"/>
</dbReference>
<dbReference type="Proteomes" id="UP000240572">
    <property type="component" value="Unassembled WGS sequence"/>
</dbReference>
<feature type="chain" id="PRO_5015143803" evidence="1">
    <location>
        <begin position="24"/>
        <end position="718"/>
    </location>
</feature>
<evidence type="ECO:0000256" key="1">
    <source>
        <dbReference type="SAM" id="SignalP"/>
    </source>
</evidence>
<dbReference type="InterPro" id="IPR035234">
    <property type="entry name" value="IgGFc-bd_N"/>
</dbReference>
<protein>
    <submittedName>
        <fullName evidence="3">Putative secreted protein (Por secretion system target)</fullName>
    </submittedName>
</protein>
<dbReference type="SUPFAM" id="SSF49299">
    <property type="entry name" value="PKD domain"/>
    <property type="match status" value="2"/>
</dbReference>
<comment type="caution">
    <text evidence="3">The sequence shown here is derived from an EMBL/GenBank/DDBJ whole genome shotgun (WGS) entry which is preliminary data.</text>
</comment>
<dbReference type="Pfam" id="PF18962">
    <property type="entry name" value="Por_Secre_tail"/>
    <property type="match status" value="1"/>
</dbReference>
<dbReference type="InterPro" id="IPR035986">
    <property type="entry name" value="PKD_dom_sf"/>
</dbReference>
<name>A0A2P8D0H1_9BACT</name>
<dbReference type="PANTHER" id="PTHR46534">
    <property type="entry name" value="IGGFC_BINDING DOMAIN-CONTAINING PROTEIN"/>
    <property type="match status" value="1"/>
</dbReference>
<gene>
    <name evidence="3" type="ORF">B0I18_10766</name>
</gene>
<dbReference type="SMART" id="SM00089">
    <property type="entry name" value="PKD"/>
    <property type="match status" value="2"/>
</dbReference>
<keyword evidence="1" id="KW-0732">Signal</keyword>
<dbReference type="InterPro" id="IPR022409">
    <property type="entry name" value="PKD/Chitinase_dom"/>
</dbReference>
<evidence type="ECO:0000313" key="3">
    <source>
        <dbReference type="EMBL" id="PSK90656.1"/>
    </source>
</evidence>
<proteinExistence type="predicted"/>
<dbReference type="Pfam" id="PF17517">
    <property type="entry name" value="IgGFc_binding"/>
    <property type="match status" value="1"/>
</dbReference>
<dbReference type="AlphaFoldDB" id="A0A2P8D0H1"/>
<sequence length="718" mass="75700">MSHRKKIAGLLAGILLCAGSVKAQKDTEFWFAVPDVSIATPYNADRPIALRMTAYSTAATVNVYQAATNVLLQTVTLPANTTQSIDLTASIDLLETKPANAVLNYGLRIQATSPISAYYEVVSGQNAGYQNNPEAYVLKGKNALGTEFWIPGQNLMNNNSIYSPLPYNSFDIIATEDNTELQIRPSHNITGHAAGVSFPLTLQRGQVYSAQATSQAAAQHLDGSRVTSNKPVAITVKDDLLSGAPYGACSDMAGDQIVPIERIGTRYIATQGYLNSPNSKLFILATQNGTTVNKDGTAAGSINAGQTLTVDVANAVSTYIEASAPVYVWQLSGIGCELGGTILPTIDCSGSDTVSYVRSTNLQLYINLAVPAGGQNSFTINGTAISGAGFSFVPGTGNQWMAASINLPLAQYPQNSVVKVANSVSKFHMGALDGGNNTGTTYGYFSNYGGISVNATALPNPVCVGSNIQLQATSQPGSTYTWIGPGGFGSTLQNPSISSAGYLNAGTYTVTASNAGCTASGSVNVSVIKCPKECLIEVGYCVNLNNPYTYNFYANTSPSIGTFVWNFGDGSGNYVTGNGNIAHTFPGAGSYNVSVVFTTPSGQVCSKAFPLCVSRDVIPKPASDQGLGVQETDATENIGELYPNPANTLINIPVKEHNADARYSIVLFNVEGKTVQKLDNLQVKDGIIPVHIKNLQPGMYLCEIHTDGRKVSRKFVKL</sequence>
<dbReference type="EMBL" id="PYGD01000007">
    <property type="protein sequence ID" value="PSK90656.1"/>
    <property type="molecule type" value="Genomic_DNA"/>
</dbReference>
<feature type="domain" description="PKD" evidence="2">
    <location>
        <begin position="549"/>
        <end position="602"/>
    </location>
</feature>
<feature type="signal peptide" evidence="1">
    <location>
        <begin position="1"/>
        <end position="23"/>
    </location>
</feature>
<dbReference type="NCBIfam" id="TIGR04183">
    <property type="entry name" value="Por_Secre_tail"/>
    <property type="match status" value="1"/>
</dbReference>
<dbReference type="PANTHER" id="PTHR46534:SF1">
    <property type="entry name" value="IGGFC-BINDING PROTEIN N-TERMINAL DOMAIN-CONTAINING PROTEIN"/>
    <property type="match status" value="1"/>
</dbReference>
<dbReference type="InterPro" id="IPR026444">
    <property type="entry name" value="Secre_tail"/>
</dbReference>
<evidence type="ECO:0000259" key="2">
    <source>
        <dbReference type="PROSITE" id="PS50093"/>
    </source>
</evidence>
<dbReference type="Pfam" id="PF18911">
    <property type="entry name" value="PKD_4"/>
    <property type="match status" value="1"/>
</dbReference>
<organism evidence="3 4">
    <name type="scientific">Taibaiella chishuiensis</name>
    <dbReference type="NCBI Taxonomy" id="1434707"/>
    <lineage>
        <taxon>Bacteria</taxon>
        <taxon>Pseudomonadati</taxon>
        <taxon>Bacteroidota</taxon>
        <taxon>Chitinophagia</taxon>
        <taxon>Chitinophagales</taxon>
        <taxon>Chitinophagaceae</taxon>
        <taxon>Taibaiella</taxon>
    </lineage>
</organism>
<evidence type="ECO:0000313" key="4">
    <source>
        <dbReference type="Proteomes" id="UP000240572"/>
    </source>
</evidence>
<dbReference type="CDD" id="cd00146">
    <property type="entry name" value="PKD"/>
    <property type="match status" value="2"/>
</dbReference>
<keyword evidence="4" id="KW-1185">Reference proteome</keyword>
<dbReference type="Gene3D" id="2.60.40.10">
    <property type="entry name" value="Immunoglobulins"/>
    <property type="match status" value="2"/>
</dbReference>
<dbReference type="InterPro" id="IPR013783">
    <property type="entry name" value="Ig-like_fold"/>
</dbReference>